<proteinExistence type="predicted"/>
<evidence type="ECO:0000313" key="1">
    <source>
        <dbReference type="EMBL" id="AFH60317.1"/>
    </source>
</evidence>
<dbReference type="HOGENOM" id="CLU_166184_0_0_9"/>
<dbReference type="AlphaFoldDB" id="I0BD70"/>
<accession>I0BD70</accession>
<evidence type="ECO:0008006" key="3">
    <source>
        <dbReference type="Google" id="ProtNLM"/>
    </source>
</evidence>
<dbReference type="Proteomes" id="UP000007392">
    <property type="component" value="Chromosome"/>
</dbReference>
<protein>
    <recommendedName>
        <fullName evidence="3">DUF2185 domain-containing protein</fullName>
    </recommendedName>
</protein>
<dbReference type="RefSeq" id="WP_014649656.1">
    <property type="nucleotide sequence ID" value="NC_017672.3"/>
</dbReference>
<reference evidence="1 2" key="1">
    <citation type="submission" date="2013-06" db="EMBL/GenBank/DDBJ databases">
        <title>Complete genome sequence of Paenibacillus mucilaginosus K02.</title>
        <authorList>
            <person name="Xiao B."/>
            <person name="Sun L."/>
            <person name="Xiao L."/>
            <person name="Lian B."/>
        </authorList>
    </citation>
    <scope>NUCLEOTIDE SEQUENCE [LARGE SCALE GENOMIC DNA]</scope>
    <source>
        <strain evidence="1 2">K02</strain>
    </source>
</reference>
<sequence length="94" mass="10988">MKQPGPFEDPENVVVITIDRIMKRESPTLYVTHDEDDGTWQFLDGGEVKEEEARLLSLKEMVNIDPSLTQLSDLPLGWIAWRDNQYSEWIRAQR</sequence>
<gene>
    <name evidence="1" type="ORF">B2K_06190</name>
</gene>
<dbReference type="OrthoDB" id="9793188at2"/>
<organism evidence="1 2">
    <name type="scientific">Paenibacillus mucilaginosus K02</name>
    <dbReference type="NCBI Taxonomy" id="997761"/>
    <lineage>
        <taxon>Bacteria</taxon>
        <taxon>Bacillati</taxon>
        <taxon>Bacillota</taxon>
        <taxon>Bacilli</taxon>
        <taxon>Bacillales</taxon>
        <taxon>Paenibacillaceae</taxon>
        <taxon>Paenibacillus</taxon>
    </lineage>
</organism>
<evidence type="ECO:0000313" key="2">
    <source>
        <dbReference type="Proteomes" id="UP000007392"/>
    </source>
</evidence>
<dbReference type="KEGG" id="pmw:B2K_06190"/>
<name>I0BD70_9BACL</name>
<dbReference type="EMBL" id="CP003422">
    <property type="protein sequence ID" value="AFH60317.1"/>
    <property type="molecule type" value="Genomic_DNA"/>
</dbReference>